<organism evidence="1 2">
    <name type="scientific">Sporanaerobacter acetigenes DSM 13106</name>
    <dbReference type="NCBI Taxonomy" id="1123281"/>
    <lineage>
        <taxon>Bacteria</taxon>
        <taxon>Bacillati</taxon>
        <taxon>Bacillota</taxon>
        <taxon>Tissierellia</taxon>
        <taxon>Tissierellales</taxon>
        <taxon>Sporanaerobacteraceae</taxon>
        <taxon>Sporanaerobacter</taxon>
    </lineage>
</organism>
<dbReference type="OrthoDB" id="9791535at2"/>
<reference evidence="1 2" key="1">
    <citation type="submission" date="2016-11" db="EMBL/GenBank/DDBJ databases">
        <authorList>
            <person name="Jaros S."/>
            <person name="Januszkiewicz K."/>
            <person name="Wedrychowicz H."/>
        </authorList>
    </citation>
    <scope>NUCLEOTIDE SEQUENCE [LARGE SCALE GENOMIC DNA]</scope>
    <source>
        <strain evidence="1 2">DSM 13106</strain>
    </source>
</reference>
<proteinExistence type="predicted"/>
<accession>A0A1M5WM42</accession>
<dbReference type="InterPro" id="IPR010181">
    <property type="entry name" value="CGCAxxGCC_motif"/>
</dbReference>
<dbReference type="STRING" id="1123281.SAMN02745180_01306"/>
<dbReference type="Proteomes" id="UP000184389">
    <property type="component" value="Unassembled WGS sequence"/>
</dbReference>
<evidence type="ECO:0000313" key="1">
    <source>
        <dbReference type="EMBL" id="SHH88630.1"/>
    </source>
</evidence>
<sequence>MIADRIRDGYGEEEKLNCAEKILYASNEVYNLGLDKNALKLAAGFGGGMCTGDLCGAITGSIMVLGTMFVKNNGHESDKIKKLIQELISRYKEEMGYIDCIPLKENHLDEQVKCRNIIVKAAEILDDIIEREAK</sequence>
<name>A0A1M5WM42_9FIRM</name>
<dbReference type="EMBL" id="FQXR01000005">
    <property type="protein sequence ID" value="SHH88630.1"/>
    <property type="molecule type" value="Genomic_DNA"/>
</dbReference>
<dbReference type="NCBIfam" id="TIGR01909">
    <property type="entry name" value="C_GCAxxG_C_C"/>
    <property type="match status" value="1"/>
</dbReference>
<evidence type="ECO:0000313" key="2">
    <source>
        <dbReference type="Proteomes" id="UP000184389"/>
    </source>
</evidence>
<protein>
    <submittedName>
        <fullName evidence="1">C_GCAxxG_C_C family probable redox protein</fullName>
    </submittedName>
</protein>
<dbReference type="Pfam" id="PF09719">
    <property type="entry name" value="C_GCAxxG_C_C"/>
    <property type="match status" value="1"/>
</dbReference>
<keyword evidence="2" id="KW-1185">Reference proteome</keyword>
<dbReference type="RefSeq" id="WP_072743988.1">
    <property type="nucleotide sequence ID" value="NZ_FQXR01000005.1"/>
</dbReference>
<gene>
    <name evidence="1" type="ORF">SAMN02745180_01306</name>
</gene>
<dbReference type="AlphaFoldDB" id="A0A1M5WM42"/>